<accession>A0ABD5MIQ7</accession>
<evidence type="ECO:0000313" key="3">
    <source>
        <dbReference type="Proteomes" id="UP001589595"/>
    </source>
</evidence>
<sequence length="349" mass="40455">MNLDYTFEGESYELEIPLEDKSRLTHIAQFPLKNGPETFKFVHIFGIKASSTGKKIVVFWKAEKSGYRLEAVEETQFECQPDEVEKLISLLDEIEELTDLDRGTHVILKKDSPSTEAIIGAIESITTADSEVGREFVIELIRSVSEISAEFDDVWEFDDEIPDEVVDLEYLITRVRAQRALEEFRGLIQRNEEEKEYQDFLENNPWIFGGRYVDNREERHLTRDEEVDFCLETVDGYFDIFEIKRPGHTVMIEDRSHDNFAPSSKVSKAVTQVQSYIAEIEASRDEILRRDKMDILKPRGTVVIGSDISEDEREGLRLYNSFLNQVDVVTYSEVARKGERLIEHYEVTT</sequence>
<dbReference type="EMBL" id="JBHMAJ010000005">
    <property type="protein sequence ID" value="MFB9823723.1"/>
    <property type="molecule type" value="Genomic_DNA"/>
</dbReference>
<keyword evidence="3" id="KW-1185">Reference proteome</keyword>
<dbReference type="AlphaFoldDB" id="A0ABD5MIQ7"/>
<proteinExistence type="predicted"/>
<protein>
    <submittedName>
        <fullName evidence="2">Shedu anti-phage system protein SduA domain-containing protein</fullName>
    </submittedName>
</protein>
<organism evidence="2 3">
    <name type="scientific">Halobaculum roseum</name>
    <dbReference type="NCBI Taxonomy" id="2175149"/>
    <lineage>
        <taxon>Archaea</taxon>
        <taxon>Methanobacteriati</taxon>
        <taxon>Methanobacteriota</taxon>
        <taxon>Stenosarchaea group</taxon>
        <taxon>Halobacteria</taxon>
        <taxon>Halobacteriales</taxon>
        <taxon>Haloferacaceae</taxon>
        <taxon>Halobaculum</taxon>
    </lineage>
</organism>
<dbReference type="RefSeq" id="WP_222923524.1">
    <property type="nucleotide sequence ID" value="NZ_CP082287.1"/>
</dbReference>
<dbReference type="Proteomes" id="UP001589595">
    <property type="component" value="Unassembled WGS sequence"/>
</dbReference>
<name>A0ABD5MIQ7_9EURY</name>
<dbReference type="Pfam" id="PF14082">
    <property type="entry name" value="SduA_C"/>
    <property type="match status" value="1"/>
</dbReference>
<reference evidence="2" key="1">
    <citation type="submission" date="2024-09" db="EMBL/GenBank/DDBJ databases">
        <authorList>
            <person name="Sun Q."/>
        </authorList>
    </citation>
    <scope>NUCLEOTIDE SEQUENCE [LARGE SCALE GENOMIC DNA]</scope>
    <source>
        <strain evidence="2">JCM 31273</strain>
    </source>
</reference>
<feature type="domain" description="Shedu protein SduA C-terminal" evidence="1">
    <location>
        <begin position="192"/>
        <end position="333"/>
    </location>
</feature>
<gene>
    <name evidence="2" type="ORF">ACFFOL_05955</name>
</gene>
<evidence type="ECO:0000313" key="2">
    <source>
        <dbReference type="EMBL" id="MFB9823723.1"/>
    </source>
</evidence>
<dbReference type="InterPro" id="IPR025359">
    <property type="entry name" value="SduA_C"/>
</dbReference>
<dbReference type="GeneID" id="67212460"/>
<comment type="caution">
    <text evidence="2">The sequence shown here is derived from an EMBL/GenBank/DDBJ whole genome shotgun (WGS) entry which is preliminary data.</text>
</comment>
<evidence type="ECO:0000259" key="1">
    <source>
        <dbReference type="Pfam" id="PF14082"/>
    </source>
</evidence>